<evidence type="ECO:0000256" key="6">
    <source>
        <dbReference type="ARBA" id="ARBA00023157"/>
    </source>
</evidence>
<comment type="caution">
    <text evidence="10">The sequence shown here is derived from an EMBL/GenBank/DDBJ whole genome shotgun (WGS) entry which is preliminary data.</text>
</comment>
<dbReference type="Pfam" id="PF00059">
    <property type="entry name" value="Lectin_C"/>
    <property type="match status" value="2"/>
</dbReference>
<dbReference type="PANTHER" id="PTHR46806">
    <property type="entry name" value="F5/8 TYPE C DOMAIN-CONTAINING PROTEIN"/>
    <property type="match status" value="1"/>
</dbReference>
<feature type="region of interest" description="Disordered" evidence="7">
    <location>
        <begin position="18"/>
        <end position="41"/>
    </location>
</feature>
<comment type="subcellular location">
    <subcellularLocation>
        <location evidence="1">Endomembrane system</location>
        <topology evidence="1">Peripheral membrane protein</topology>
    </subcellularLocation>
    <subcellularLocation>
        <location evidence="2">Secreted</location>
    </subcellularLocation>
</comment>
<evidence type="ECO:0000313" key="11">
    <source>
        <dbReference type="Proteomes" id="UP001249851"/>
    </source>
</evidence>
<evidence type="ECO:0000256" key="4">
    <source>
        <dbReference type="ARBA" id="ARBA00022889"/>
    </source>
</evidence>
<feature type="domain" description="C-type lectin" evidence="9">
    <location>
        <begin position="111"/>
        <end position="169"/>
    </location>
</feature>
<dbReference type="GO" id="GO:0038023">
    <property type="term" value="F:signaling receptor activity"/>
    <property type="evidence" value="ECO:0007669"/>
    <property type="project" value="TreeGrafter"/>
</dbReference>
<dbReference type="SMART" id="SM00034">
    <property type="entry name" value="CLECT"/>
    <property type="match status" value="2"/>
</dbReference>
<dbReference type="SMART" id="SM00231">
    <property type="entry name" value="FA58C"/>
    <property type="match status" value="2"/>
</dbReference>
<dbReference type="Gene3D" id="2.60.120.260">
    <property type="entry name" value="Galactose-binding domain-like"/>
    <property type="match status" value="2"/>
</dbReference>
<dbReference type="InterPro" id="IPR016187">
    <property type="entry name" value="CTDL_fold"/>
</dbReference>
<feature type="domain" description="F5/8 type C" evidence="8">
    <location>
        <begin position="312"/>
        <end position="458"/>
    </location>
</feature>
<dbReference type="Gene3D" id="3.10.100.10">
    <property type="entry name" value="Mannose-Binding Protein A, subunit A"/>
    <property type="match status" value="2"/>
</dbReference>
<evidence type="ECO:0000259" key="8">
    <source>
        <dbReference type="PROSITE" id="PS50022"/>
    </source>
</evidence>
<keyword evidence="6" id="KW-1015">Disulfide bond</keyword>
<keyword evidence="11" id="KW-1185">Reference proteome</keyword>
<protein>
    <submittedName>
        <fullName evidence="10">Coagulation factor VIII</fullName>
    </submittedName>
</protein>
<accession>A0AAD9PU06</accession>
<dbReference type="FunFam" id="2.60.120.260:FF:000016">
    <property type="entry name" value="Contactin-associated protein-like 4 isoform 1"/>
    <property type="match status" value="1"/>
</dbReference>
<dbReference type="EMBL" id="JARQWQ010000132">
    <property type="protein sequence ID" value="KAK2549082.1"/>
    <property type="molecule type" value="Genomic_DNA"/>
</dbReference>
<keyword evidence="3" id="KW-0964">Secreted</keyword>
<reference evidence="10" key="1">
    <citation type="journal article" date="2023" name="G3 (Bethesda)">
        <title>Whole genome assembly and annotation of the endangered Caribbean coral Acropora cervicornis.</title>
        <authorList>
            <person name="Selwyn J.D."/>
            <person name="Vollmer S.V."/>
        </authorList>
    </citation>
    <scope>NUCLEOTIDE SEQUENCE</scope>
    <source>
        <strain evidence="10">K2</strain>
    </source>
</reference>
<feature type="domain" description="F5/8 type C" evidence="8">
    <location>
        <begin position="462"/>
        <end position="609"/>
    </location>
</feature>
<dbReference type="PROSITE" id="PS50022">
    <property type="entry name" value="FA58C_3"/>
    <property type="match status" value="2"/>
</dbReference>
<proteinExistence type="predicted"/>
<dbReference type="PROSITE" id="PS50041">
    <property type="entry name" value="C_TYPE_LECTIN_2"/>
    <property type="match status" value="2"/>
</dbReference>
<sequence>MIVDGLLMNERWKQVPAFQKKEEQASPRRPQNLGEIPDNGSEVKRGVETFASEARVASDYIGNAIERISFWSLFKTIIAWILCYKDTLRTRREPYISPSVLGSCPSGWIKFDQHCYLFRDTYNDRRTWTSARYMCRKQGANLLSITSKQEQDFLSHHFTDNLHGQVWLGEPYISPSVLGSCPSGWIKFDQHCYLFRDTYNDRRTWTSARYMCRKQGANLLSITSKQEQDFLSHHFTDNLHGQVWLGLNDRNIEAGHTWSDGSPVTFLNWHPGEPNDLNNVEKCAEMYPADTRWNDVMCIALNGYVCKQPLECSRALGMVDGSLRNKVNASSWISYVYHPGVAFLNFSSAWCAKNSQPNQYIQVEFLTETRLSKIATQGSILNGVDSYINTYKVQTSPDGINFATYQKNGKDLVFIANRDSHSIVTLAIKPPIDIPRFVRLVPIIWTGAICLRMELYGCPYVCETPLGMESGEVKDADISASSNNSSHGTTNARPFNYVGWCAQASDTQPWFQISFTNDESKITKITTWGGGWASGYVKVYNLQFTDGDNVTIWSNYKEGGKIRNFRGNQDAVHPLTHLLAEPIITRNLRVKPLSWSTDGVCLRLEIYGCKTGSIGTASFYGTNVRPLRRPRVRPG</sequence>
<dbReference type="PROSITE" id="PS01286">
    <property type="entry name" value="FA58C_2"/>
    <property type="match status" value="2"/>
</dbReference>
<dbReference type="Proteomes" id="UP001249851">
    <property type="component" value="Unassembled WGS sequence"/>
</dbReference>
<dbReference type="InterPro" id="IPR000421">
    <property type="entry name" value="FA58C"/>
</dbReference>
<dbReference type="SUPFAM" id="SSF49785">
    <property type="entry name" value="Galactose-binding domain-like"/>
    <property type="match status" value="2"/>
</dbReference>
<evidence type="ECO:0000256" key="2">
    <source>
        <dbReference type="ARBA" id="ARBA00004613"/>
    </source>
</evidence>
<gene>
    <name evidence="10" type="ORF">P5673_030584</name>
</gene>
<dbReference type="GO" id="GO:0005576">
    <property type="term" value="C:extracellular region"/>
    <property type="evidence" value="ECO:0007669"/>
    <property type="project" value="UniProtKB-SubCell"/>
</dbReference>
<evidence type="ECO:0000256" key="5">
    <source>
        <dbReference type="ARBA" id="ARBA00023136"/>
    </source>
</evidence>
<dbReference type="PROSITE" id="PS00615">
    <property type="entry name" value="C_TYPE_LECTIN_1"/>
    <property type="match status" value="1"/>
</dbReference>
<evidence type="ECO:0000256" key="1">
    <source>
        <dbReference type="ARBA" id="ARBA00004184"/>
    </source>
</evidence>
<dbReference type="GO" id="GO:0012505">
    <property type="term" value="C:endomembrane system"/>
    <property type="evidence" value="ECO:0007669"/>
    <property type="project" value="UniProtKB-SubCell"/>
</dbReference>
<name>A0AAD9PU06_ACRCE</name>
<dbReference type="GO" id="GO:0007155">
    <property type="term" value="P:cell adhesion"/>
    <property type="evidence" value="ECO:0007669"/>
    <property type="project" value="UniProtKB-KW"/>
</dbReference>
<feature type="domain" description="C-type lectin" evidence="9">
    <location>
        <begin position="188"/>
        <end position="307"/>
    </location>
</feature>
<evidence type="ECO:0000259" key="9">
    <source>
        <dbReference type="PROSITE" id="PS50041"/>
    </source>
</evidence>
<evidence type="ECO:0000256" key="7">
    <source>
        <dbReference type="SAM" id="MobiDB-lite"/>
    </source>
</evidence>
<dbReference type="Pfam" id="PF00754">
    <property type="entry name" value="F5_F8_type_C"/>
    <property type="match status" value="2"/>
</dbReference>
<evidence type="ECO:0000256" key="3">
    <source>
        <dbReference type="ARBA" id="ARBA00022525"/>
    </source>
</evidence>
<reference evidence="10" key="2">
    <citation type="journal article" date="2023" name="Science">
        <title>Genomic signatures of disease resistance in endangered staghorn corals.</title>
        <authorList>
            <person name="Vollmer S.V."/>
            <person name="Selwyn J.D."/>
            <person name="Despard B.A."/>
            <person name="Roesel C.L."/>
        </authorList>
    </citation>
    <scope>NUCLEOTIDE SEQUENCE</scope>
    <source>
        <strain evidence="10">K2</strain>
    </source>
</reference>
<dbReference type="SUPFAM" id="SSF56436">
    <property type="entry name" value="C-type lectin-like"/>
    <property type="match status" value="2"/>
</dbReference>
<evidence type="ECO:0000313" key="10">
    <source>
        <dbReference type="EMBL" id="KAK2549082.1"/>
    </source>
</evidence>
<keyword evidence="4" id="KW-0130">Cell adhesion</keyword>
<dbReference type="InterPro" id="IPR008979">
    <property type="entry name" value="Galactose-bd-like_sf"/>
</dbReference>
<keyword evidence="5" id="KW-0472">Membrane</keyword>
<dbReference type="PANTHER" id="PTHR46806:SF5">
    <property type="entry name" value="F5_8 TYPE C DOMAIN-CONTAINING PROTEIN"/>
    <property type="match status" value="1"/>
</dbReference>
<dbReference type="PROSITE" id="PS01285">
    <property type="entry name" value="FA58C_1"/>
    <property type="match status" value="1"/>
</dbReference>
<dbReference type="GO" id="GO:0005886">
    <property type="term" value="C:plasma membrane"/>
    <property type="evidence" value="ECO:0007669"/>
    <property type="project" value="TreeGrafter"/>
</dbReference>
<dbReference type="InterPro" id="IPR018378">
    <property type="entry name" value="C-type_lectin_CS"/>
</dbReference>
<dbReference type="CDD" id="cd00037">
    <property type="entry name" value="CLECT"/>
    <property type="match status" value="1"/>
</dbReference>
<dbReference type="CDD" id="cd00057">
    <property type="entry name" value="FA58C"/>
    <property type="match status" value="2"/>
</dbReference>
<dbReference type="AlphaFoldDB" id="A0AAD9PU06"/>
<dbReference type="InterPro" id="IPR001304">
    <property type="entry name" value="C-type_lectin-like"/>
</dbReference>
<dbReference type="InterPro" id="IPR016186">
    <property type="entry name" value="C-type_lectin-like/link_sf"/>
</dbReference>
<dbReference type="InterPro" id="IPR050633">
    <property type="entry name" value="Neuropilin_MCO_CoagFactor"/>
</dbReference>
<organism evidence="10 11">
    <name type="scientific">Acropora cervicornis</name>
    <name type="common">Staghorn coral</name>
    <dbReference type="NCBI Taxonomy" id="6130"/>
    <lineage>
        <taxon>Eukaryota</taxon>
        <taxon>Metazoa</taxon>
        <taxon>Cnidaria</taxon>
        <taxon>Anthozoa</taxon>
        <taxon>Hexacorallia</taxon>
        <taxon>Scleractinia</taxon>
        <taxon>Astrocoeniina</taxon>
        <taxon>Acroporidae</taxon>
        <taxon>Acropora</taxon>
    </lineage>
</organism>